<evidence type="ECO:0000256" key="3">
    <source>
        <dbReference type="ARBA" id="ARBA00023015"/>
    </source>
</evidence>
<dbReference type="Pfam" id="PF04082">
    <property type="entry name" value="Fungal_trans"/>
    <property type="match status" value="1"/>
</dbReference>
<dbReference type="CDD" id="cd00067">
    <property type="entry name" value="GAL4"/>
    <property type="match status" value="1"/>
</dbReference>
<dbReference type="OrthoDB" id="3163292at2759"/>
<keyword evidence="5" id="KW-0804">Transcription</keyword>
<evidence type="ECO:0000313" key="9">
    <source>
        <dbReference type="Proteomes" id="UP000094385"/>
    </source>
</evidence>
<gene>
    <name evidence="8" type="ORF">LIPSTDRAFT_331984</name>
</gene>
<dbReference type="PROSITE" id="PS00463">
    <property type="entry name" value="ZN2_CY6_FUNGAL_1"/>
    <property type="match status" value="1"/>
</dbReference>
<organism evidence="8 9">
    <name type="scientific">Lipomyces starkeyi NRRL Y-11557</name>
    <dbReference type="NCBI Taxonomy" id="675824"/>
    <lineage>
        <taxon>Eukaryota</taxon>
        <taxon>Fungi</taxon>
        <taxon>Dikarya</taxon>
        <taxon>Ascomycota</taxon>
        <taxon>Saccharomycotina</taxon>
        <taxon>Lipomycetes</taxon>
        <taxon>Lipomycetales</taxon>
        <taxon>Lipomycetaceae</taxon>
        <taxon>Lipomyces</taxon>
    </lineage>
</organism>
<keyword evidence="2" id="KW-0479">Metal-binding</keyword>
<proteinExistence type="predicted"/>
<keyword evidence="4" id="KW-0238">DNA-binding</keyword>
<dbReference type="GO" id="GO:0006351">
    <property type="term" value="P:DNA-templated transcription"/>
    <property type="evidence" value="ECO:0007669"/>
    <property type="project" value="InterPro"/>
</dbReference>
<dbReference type="GO" id="GO:0000981">
    <property type="term" value="F:DNA-binding transcription factor activity, RNA polymerase II-specific"/>
    <property type="evidence" value="ECO:0007669"/>
    <property type="project" value="InterPro"/>
</dbReference>
<dbReference type="PANTHER" id="PTHR31845:SF21">
    <property type="entry name" value="REGULATORY PROTEIN LEU3"/>
    <property type="match status" value="1"/>
</dbReference>
<dbReference type="InterPro" id="IPR051089">
    <property type="entry name" value="prtT"/>
</dbReference>
<dbReference type="GO" id="GO:0000976">
    <property type="term" value="F:transcription cis-regulatory region binding"/>
    <property type="evidence" value="ECO:0007669"/>
    <property type="project" value="TreeGrafter"/>
</dbReference>
<dbReference type="PROSITE" id="PS50048">
    <property type="entry name" value="ZN2_CY6_FUNGAL_2"/>
    <property type="match status" value="1"/>
</dbReference>
<evidence type="ECO:0000256" key="2">
    <source>
        <dbReference type="ARBA" id="ARBA00022723"/>
    </source>
</evidence>
<dbReference type="InterPro" id="IPR036864">
    <property type="entry name" value="Zn2-C6_fun-type_DNA-bd_sf"/>
</dbReference>
<dbReference type="Pfam" id="PF00172">
    <property type="entry name" value="Zn_clus"/>
    <property type="match status" value="1"/>
</dbReference>
<dbReference type="InterPro" id="IPR001138">
    <property type="entry name" value="Zn2Cys6_DnaBD"/>
</dbReference>
<dbReference type="SMART" id="SM00906">
    <property type="entry name" value="Fungal_trans"/>
    <property type="match status" value="1"/>
</dbReference>
<dbReference type="STRING" id="675824.A0A1E3Q292"/>
<dbReference type="Gene3D" id="4.10.240.10">
    <property type="entry name" value="Zn(2)-C6 fungal-type DNA-binding domain"/>
    <property type="match status" value="1"/>
</dbReference>
<dbReference type="PANTHER" id="PTHR31845">
    <property type="entry name" value="FINGER DOMAIN PROTEIN, PUTATIVE-RELATED"/>
    <property type="match status" value="1"/>
</dbReference>
<dbReference type="GO" id="GO:0008270">
    <property type="term" value="F:zinc ion binding"/>
    <property type="evidence" value="ECO:0007669"/>
    <property type="project" value="InterPro"/>
</dbReference>
<dbReference type="GO" id="GO:0005634">
    <property type="term" value="C:nucleus"/>
    <property type="evidence" value="ECO:0007669"/>
    <property type="project" value="UniProtKB-SubCell"/>
</dbReference>
<evidence type="ECO:0000313" key="8">
    <source>
        <dbReference type="EMBL" id="ODQ71819.1"/>
    </source>
</evidence>
<dbReference type="Proteomes" id="UP000094385">
    <property type="component" value="Unassembled WGS sequence"/>
</dbReference>
<dbReference type="EMBL" id="KV454297">
    <property type="protein sequence ID" value="ODQ71819.1"/>
    <property type="molecule type" value="Genomic_DNA"/>
</dbReference>
<keyword evidence="3" id="KW-0805">Transcription regulation</keyword>
<evidence type="ECO:0000256" key="6">
    <source>
        <dbReference type="ARBA" id="ARBA00023242"/>
    </source>
</evidence>
<sequence length="610" mass="67816">MRAREMLSTRGQTHSLQKATACVHCRQMKLKCDRLATSSATCTRCARRKIVCSVDPAFRRIAKGDRLDKMEKQLQDMKRIIGSHTQGSINDVADRTSSIPVTSPSDATALSAPGASPEKATLLYLNVLLSEKSLEGVSVNAYLIRDLLDNYYQNCHSLFPILPPLETFILAYDSCHFLFWTVMVVSMKCSKMHSKLHAQLIEPLRRLAGEFNNIENRCVGFVQALLLLCCWPFPFDLSISDTSWMFCGMATHMALQLGLHRPHHLTEFVYRPYQQPEFGPNSTPNGIESSIRRLVWAGCYIVNHNVSGTLGVPATIACDNAILEAMGSSASIPAPMYHQLQIAKVKDRVSRLLGQDDQSCSGLHPDPIPLIRILNEEFNALASQQGASWEPEIKVIFICARLRLFSFAFLQDILEVPGAGLARGSASAEFCTSAYSAAMELTTIATSRPSSAIFWTAEIWACIIYAAMFLLRLGERSQVYGLDDASIRSAISQLRGLVADNSIGHDDHLSRVCAIIDYLSKDGCAHSPRGRPLKFYSRMSSNLVFDTVWHAKERFNLAKGNQIPNSDINLAKGNQIPNSDMFPLDMENWMLSYLEEEQGFPEAEGSGWCI</sequence>
<evidence type="ECO:0000256" key="1">
    <source>
        <dbReference type="ARBA" id="ARBA00004123"/>
    </source>
</evidence>
<dbReference type="InterPro" id="IPR007219">
    <property type="entry name" value="XnlR_reg_dom"/>
</dbReference>
<keyword evidence="6" id="KW-0539">Nucleus</keyword>
<dbReference type="AlphaFoldDB" id="A0A1E3Q292"/>
<name>A0A1E3Q292_LIPST</name>
<reference evidence="8 9" key="1">
    <citation type="journal article" date="2016" name="Proc. Natl. Acad. Sci. U.S.A.">
        <title>Comparative genomics of biotechnologically important yeasts.</title>
        <authorList>
            <person name="Riley R."/>
            <person name="Haridas S."/>
            <person name="Wolfe K.H."/>
            <person name="Lopes M.R."/>
            <person name="Hittinger C.T."/>
            <person name="Goeker M."/>
            <person name="Salamov A.A."/>
            <person name="Wisecaver J.H."/>
            <person name="Long T.M."/>
            <person name="Calvey C.H."/>
            <person name="Aerts A.L."/>
            <person name="Barry K.W."/>
            <person name="Choi C."/>
            <person name="Clum A."/>
            <person name="Coughlan A.Y."/>
            <person name="Deshpande S."/>
            <person name="Douglass A.P."/>
            <person name="Hanson S.J."/>
            <person name="Klenk H.-P."/>
            <person name="LaButti K.M."/>
            <person name="Lapidus A."/>
            <person name="Lindquist E.A."/>
            <person name="Lipzen A.M."/>
            <person name="Meier-Kolthoff J.P."/>
            <person name="Ohm R.A."/>
            <person name="Otillar R.P."/>
            <person name="Pangilinan J.L."/>
            <person name="Peng Y."/>
            <person name="Rokas A."/>
            <person name="Rosa C.A."/>
            <person name="Scheuner C."/>
            <person name="Sibirny A.A."/>
            <person name="Slot J.C."/>
            <person name="Stielow J.B."/>
            <person name="Sun H."/>
            <person name="Kurtzman C.P."/>
            <person name="Blackwell M."/>
            <person name="Grigoriev I.V."/>
            <person name="Jeffries T.W."/>
        </authorList>
    </citation>
    <scope>NUCLEOTIDE SEQUENCE [LARGE SCALE GENOMIC DNA]</scope>
    <source>
        <strain evidence="8 9">NRRL Y-11557</strain>
    </source>
</reference>
<evidence type="ECO:0000256" key="5">
    <source>
        <dbReference type="ARBA" id="ARBA00023163"/>
    </source>
</evidence>
<dbReference type="SMART" id="SM00066">
    <property type="entry name" value="GAL4"/>
    <property type="match status" value="1"/>
</dbReference>
<dbReference type="CDD" id="cd12148">
    <property type="entry name" value="fungal_TF_MHR"/>
    <property type="match status" value="1"/>
</dbReference>
<dbReference type="SUPFAM" id="SSF57701">
    <property type="entry name" value="Zn2/Cys6 DNA-binding domain"/>
    <property type="match status" value="1"/>
</dbReference>
<evidence type="ECO:0000259" key="7">
    <source>
        <dbReference type="PROSITE" id="PS50048"/>
    </source>
</evidence>
<evidence type="ECO:0000256" key="4">
    <source>
        <dbReference type="ARBA" id="ARBA00023125"/>
    </source>
</evidence>
<feature type="domain" description="Zn(2)-C6 fungal-type" evidence="7">
    <location>
        <begin position="21"/>
        <end position="54"/>
    </location>
</feature>
<accession>A0A1E3Q292</accession>
<comment type="subcellular location">
    <subcellularLocation>
        <location evidence="1">Nucleus</location>
    </subcellularLocation>
</comment>
<keyword evidence="9" id="KW-1185">Reference proteome</keyword>
<protein>
    <recommendedName>
        <fullName evidence="7">Zn(2)-C6 fungal-type domain-containing protein</fullName>
    </recommendedName>
</protein>